<keyword evidence="1" id="KW-0472">Membrane</keyword>
<keyword evidence="1" id="KW-1133">Transmembrane helix</keyword>
<evidence type="ECO:0000313" key="2">
    <source>
        <dbReference type="EMBL" id="SFV57179.1"/>
    </source>
</evidence>
<name>A0A1W1BUG2_9ZZZZ</name>
<sequence length="130" mass="15160">MRHSSAFTIIEVLVSVVLISVVVLGIVKIQQDNSDMALYLSDRSKQELTNTLFLGRDIMKYHKDEKDAHTMLSNRFSVSDFRSREILKDIKRKIFISEPLKLEDETLPIEVNEIMLKGQYSSRFIHFQIK</sequence>
<evidence type="ECO:0008006" key="3">
    <source>
        <dbReference type="Google" id="ProtNLM"/>
    </source>
</evidence>
<dbReference type="EMBL" id="FPHC01000041">
    <property type="protein sequence ID" value="SFV57179.1"/>
    <property type="molecule type" value="Genomic_DNA"/>
</dbReference>
<proteinExistence type="predicted"/>
<gene>
    <name evidence="2" type="ORF">MNB_SV-6-697</name>
</gene>
<organism evidence="2">
    <name type="scientific">hydrothermal vent metagenome</name>
    <dbReference type="NCBI Taxonomy" id="652676"/>
    <lineage>
        <taxon>unclassified sequences</taxon>
        <taxon>metagenomes</taxon>
        <taxon>ecological metagenomes</taxon>
    </lineage>
</organism>
<accession>A0A1W1BUG2</accession>
<reference evidence="2" key="1">
    <citation type="submission" date="2016-10" db="EMBL/GenBank/DDBJ databases">
        <authorList>
            <person name="de Groot N.N."/>
        </authorList>
    </citation>
    <scope>NUCLEOTIDE SEQUENCE</scope>
</reference>
<feature type="transmembrane region" description="Helical" evidence="1">
    <location>
        <begin position="6"/>
        <end position="27"/>
    </location>
</feature>
<dbReference type="InterPro" id="IPR012902">
    <property type="entry name" value="N_methyl_site"/>
</dbReference>
<evidence type="ECO:0000256" key="1">
    <source>
        <dbReference type="SAM" id="Phobius"/>
    </source>
</evidence>
<keyword evidence="1" id="KW-0812">Transmembrane</keyword>
<protein>
    <recommendedName>
        <fullName evidence="3">Prepilin-type N-terminal cleavage/methylation domain-containing protein</fullName>
    </recommendedName>
</protein>
<dbReference type="AlphaFoldDB" id="A0A1W1BUG2"/>
<dbReference type="Pfam" id="PF07963">
    <property type="entry name" value="N_methyl"/>
    <property type="match status" value="1"/>
</dbReference>